<dbReference type="Gramene" id="Mp2g12120.1">
    <property type="protein sequence ID" value="Mp2g12120.1.cds"/>
    <property type="gene ID" value="Mp2g12120"/>
</dbReference>
<dbReference type="AlphaFoldDB" id="A0A2R6XCP4"/>
<dbReference type="InterPro" id="IPR003822">
    <property type="entry name" value="PAH"/>
</dbReference>
<dbReference type="OrthoDB" id="10265969at2759"/>
<keyword evidence="2 3" id="KW-0539">Nucleus</keyword>
<evidence type="ECO:0000256" key="3">
    <source>
        <dbReference type="PROSITE-ProRule" id="PRU00810"/>
    </source>
</evidence>
<accession>A0A2R6XCP4</accession>
<proteinExistence type="predicted"/>
<evidence type="ECO:0000313" key="5">
    <source>
        <dbReference type="Proteomes" id="UP000244005"/>
    </source>
</evidence>
<keyword evidence="5" id="KW-1185">Reference proteome</keyword>
<evidence type="ECO:0000256" key="1">
    <source>
        <dbReference type="ARBA" id="ARBA00004123"/>
    </source>
</evidence>
<evidence type="ECO:0000256" key="2">
    <source>
        <dbReference type="ARBA" id="ARBA00023242"/>
    </source>
</evidence>
<name>A0A2R6XCP4_MARPO</name>
<protein>
    <submittedName>
        <fullName evidence="4">Uncharacterized protein</fullName>
    </submittedName>
</protein>
<evidence type="ECO:0000313" key="4">
    <source>
        <dbReference type="EMBL" id="PTQ43885.1"/>
    </source>
</evidence>
<dbReference type="OMA" id="DEDHMNE"/>
<dbReference type="InterPro" id="IPR036600">
    <property type="entry name" value="PAH_sf"/>
</dbReference>
<dbReference type="SUPFAM" id="SSF47762">
    <property type="entry name" value="PAH2 domain"/>
    <property type="match status" value="3"/>
</dbReference>
<sequence>MAGRIGDDELPYLYGDEILAYLKTVRETFRNDLDRYQTFLNILDKFKRGQIDVQKAVFQTLSLFRSQQQLIPGFKQMFMKLSGLSSEIDIKELFDEDHMNEVLAFARSVKEAFHDDRGKYHLFVEILDNYKRKEIDTPMLLTNLQQLFRGHPQLIQETQKHLPRAALILSELDSSRLLDEEVDDALGYLKRVVDTVKTDDDKYQRFKDILDTYSNGRRDVPAVVAQVDSLFGGSRDRATIQ</sequence>
<gene>
    <name evidence="4" type="ORF">MARPO_0023s0176</name>
</gene>
<dbReference type="PANTHER" id="PTHR12346">
    <property type="entry name" value="SIN3B-RELATED"/>
    <property type="match status" value="1"/>
</dbReference>
<dbReference type="PROSITE" id="PS51477">
    <property type="entry name" value="PAH"/>
    <property type="match status" value="2"/>
</dbReference>
<dbReference type="GO" id="GO:0003714">
    <property type="term" value="F:transcription corepressor activity"/>
    <property type="evidence" value="ECO:0007669"/>
    <property type="project" value="InterPro"/>
</dbReference>
<dbReference type="Proteomes" id="UP000244005">
    <property type="component" value="Unassembled WGS sequence"/>
</dbReference>
<comment type="subcellular location">
    <subcellularLocation>
        <location evidence="1 3">Nucleus</location>
    </subcellularLocation>
</comment>
<organism evidence="4 5">
    <name type="scientific">Marchantia polymorpha</name>
    <name type="common">Common liverwort</name>
    <name type="synonym">Marchantia aquatica</name>
    <dbReference type="NCBI Taxonomy" id="3197"/>
    <lineage>
        <taxon>Eukaryota</taxon>
        <taxon>Viridiplantae</taxon>
        <taxon>Streptophyta</taxon>
        <taxon>Embryophyta</taxon>
        <taxon>Marchantiophyta</taxon>
        <taxon>Marchantiopsida</taxon>
        <taxon>Marchantiidae</taxon>
        <taxon>Marchantiales</taxon>
        <taxon>Marchantiaceae</taxon>
        <taxon>Marchantia</taxon>
    </lineage>
</organism>
<dbReference type="EMBL" id="KZ772695">
    <property type="protein sequence ID" value="PTQ43885.1"/>
    <property type="molecule type" value="Genomic_DNA"/>
</dbReference>
<dbReference type="Pfam" id="PF02671">
    <property type="entry name" value="PAH"/>
    <property type="match status" value="3"/>
</dbReference>
<reference evidence="5" key="1">
    <citation type="journal article" date="2017" name="Cell">
        <title>Insights into land plant evolution garnered from the Marchantia polymorpha genome.</title>
        <authorList>
            <person name="Bowman J.L."/>
            <person name="Kohchi T."/>
            <person name="Yamato K.T."/>
            <person name="Jenkins J."/>
            <person name="Shu S."/>
            <person name="Ishizaki K."/>
            <person name="Yamaoka S."/>
            <person name="Nishihama R."/>
            <person name="Nakamura Y."/>
            <person name="Berger F."/>
            <person name="Adam C."/>
            <person name="Aki S.S."/>
            <person name="Althoff F."/>
            <person name="Araki T."/>
            <person name="Arteaga-Vazquez M.A."/>
            <person name="Balasubrmanian S."/>
            <person name="Barry K."/>
            <person name="Bauer D."/>
            <person name="Boehm C.R."/>
            <person name="Briginshaw L."/>
            <person name="Caballero-Perez J."/>
            <person name="Catarino B."/>
            <person name="Chen F."/>
            <person name="Chiyoda S."/>
            <person name="Chovatia M."/>
            <person name="Davies K.M."/>
            <person name="Delmans M."/>
            <person name="Demura T."/>
            <person name="Dierschke T."/>
            <person name="Dolan L."/>
            <person name="Dorantes-Acosta A.E."/>
            <person name="Eklund D.M."/>
            <person name="Florent S.N."/>
            <person name="Flores-Sandoval E."/>
            <person name="Fujiyama A."/>
            <person name="Fukuzawa H."/>
            <person name="Galik B."/>
            <person name="Grimanelli D."/>
            <person name="Grimwood J."/>
            <person name="Grossniklaus U."/>
            <person name="Hamada T."/>
            <person name="Haseloff J."/>
            <person name="Hetherington A.J."/>
            <person name="Higo A."/>
            <person name="Hirakawa Y."/>
            <person name="Hundley H.N."/>
            <person name="Ikeda Y."/>
            <person name="Inoue K."/>
            <person name="Inoue S.I."/>
            <person name="Ishida S."/>
            <person name="Jia Q."/>
            <person name="Kakita M."/>
            <person name="Kanazawa T."/>
            <person name="Kawai Y."/>
            <person name="Kawashima T."/>
            <person name="Kennedy M."/>
            <person name="Kinose K."/>
            <person name="Kinoshita T."/>
            <person name="Kohara Y."/>
            <person name="Koide E."/>
            <person name="Komatsu K."/>
            <person name="Kopischke S."/>
            <person name="Kubo M."/>
            <person name="Kyozuka J."/>
            <person name="Lagercrantz U."/>
            <person name="Lin S.S."/>
            <person name="Lindquist E."/>
            <person name="Lipzen A.M."/>
            <person name="Lu C.W."/>
            <person name="De Luna E."/>
            <person name="Martienssen R.A."/>
            <person name="Minamino N."/>
            <person name="Mizutani M."/>
            <person name="Mizutani M."/>
            <person name="Mochizuki N."/>
            <person name="Monte I."/>
            <person name="Mosher R."/>
            <person name="Nagasaki H."/>
            <person name="Nakagami H."/>
            <person name="Naramoto S."/>
            <person name="Nishitani K."/>
            <person name="Ohtani M."/>
            <person name="Okamoto T."/>
            <person name="Okumura M."/>
            <person name="Phillips J."/>
            <person name="Pollak B."/>
            <person name="Reinders A."/>
            <person name="Rovekamp M."/>
            <person name="Sano R."/>
            <person name="Sawa S."/>
            <person name="Schmid M.W."/>
            <person name="Shirakawa M."/>
            <person name="Solano R."/>
            <person name="Spunde A."/>
            <person name="Suetsugu N."/>
            <person name="Sugano S."/>
            <person name="Sugiyama A."/>
            <person name="Sun R."/>
            <person name="Suzuki Y."/>
            <person name="Takenaka M."/>
            <person name="Takezawa D."/>
            <person name="Tomogane H."/>
            <person name="Tsuzuki M."/>
            <person name="Ueda T."/>
            <person name="Umeda M."/>
            <person name="Ward J.M."/>
            <person name="Watanabe Y."/>
            <person name="Yazaki K."/>
            <person name="Yokoyama R."/>
            <person name="Yoshitake Y."/>
            <person name="Yotsui I."/>
            <person name="Zachgo S."/>
            <person name="Schmutz J."/>
        </authorList>
    </citation>
    <scope>NUCLEOTIDE SEQUENCE [LARGE SCALE GENOMIC DNA]</scope>
    <source>
        <strain evidence="5">Tak-1</strain>
    </source>
</reference>
<dbReference type="Gene3D" id="1.20.1160.11">
    <property type="entry name" value="Paired amphipathic helix"/>
    <property type="match status" value="3"/>
</dbReference>
<dbReference type="GO" id="GO:0005634">
    <property type="term" value="C:nucleus"/>
    <property type="evidence" value="ECO:0007669"/>
    <property type="project" value="UniProtKB-SubCell"/>
</dbReference>
<dbReference type="InterPro" id="IPR039774">
    <property type="entry name" value="Sin3-like"/>
</dbReference>